<comment type="caution">
    <text evidence="3">The sequence shown here is derived from an EMBL/GenBank/DDBJ whole genome shotgun (WGS) entry which is preliminary data.</text>
</comment>
<organism evidence="3 4">
    <name type="scientific">Chitinimonas lacunae</name>
    <dbReference type="NCBI Taxonomy" id="1963018"/>
    <lineage>
        <taxon>Bacteria</taxon>
        <taxon>Pseudomonadati</taxon>
        <taxon>Pseudomonadota</taxon>
        <taxon>Betaproteobacteria</taxon>
        <taxon>Neisseriales</taxon>
        <taxon>Chitinibacteraceae</taxon>
        <taxon>Chitinimonas</taxon>
    </lineage>
</organism>
<proteinExistence type="predicted"/>
<feature type="signal peptide" evidence="2">
    <location>
        <begin position="1"/>
        <end position="31"/>
    </location>
</feature>
<feature type="chain" id="PRO_5046280316" evidence="2">
    <location>
        <begin position="32"/>
        <end position="133"/>
    </location>
</feature>
<reference evidence="4" key="1">
    <citation type="journal article" date="2019" name="Int. J. Syst. Evol. Microbiol.">
        <title>The Global Catalogue of Microorganisms (GCM) 10K type strain sequencing project: providing services to taxonomists for standard genome sequencing and annotation.</title>
        <authorList>
            <consortium name="The Broad Institute Genomics Platform"/>
            <consortium name="The Broad Institute Genome Sequencing Center for Infectious Disease"/>
            <person name="Wu L."/>
            <person name="Ma J."/>
        </authorList>
    </citation>
    <scope>NUCLEOTIDE SEQUENCE [LARGE SCALE GENOMIC DNA]</scope>
    <source>
        <strain evidence="4">LMG 29894</strain>
    </source>
</reference>
<keyword evidence="2" id="KW-0732">Signal</keyword>
<dbReference type="RefSeq" id="WP_378160921.1">
    <property type="nucleotide sequence ID" value="NZ_JBHSBU010000001.1"/>
</dbReference>
<sequence>MMRPIRTFCTATARHLCLMLTALVLVAPAVAVPQDGIVDSQGLLAEPVTVLPSTAAVPDAPLPGDTAAAAEPIAAVKRPQARGSKSPRVRREARTSKRGRAMAGKAAARGSKAKAVKGGKSSSKASRKGGKRR</sequence>
<dbReference type="Proteomes" id="UP001595791">
    <property type="component" value="Unassembled WGS sequence"/>
</dbReference>
<name>A0ABV8MML0_9NEIS</name>
<feature type="compositionally biased region" description="Low complexity" evidence="1">
    <location>
        <begin position="101"/>
        <end position="110"/>
    </location>
</feature>
<gene>
    <name evidence="3" type="ORF">ACFOW7_03140</name>
</gene>
<dbReference type="EMBL" id="JBHSBU010000001">
    <property type="protein sequence ID" value="MFC4158348.1"/>
    <property type="molecule type" value="Genomic_DNA"/>
</dbReference>
<evidence type="ECO:0000313" key="4">
    <source>
        <dbReference type="Proteomes" id="UP001595791"/>
    </source>
</evidence>
<feature type="region of interest" description="Disordered" evidence="1">
    <location>
        <begin position="59"/>
        <end position="133"/>
    </location>
</feature>
<accession>A0ABV8MML0</accession>
<protein>
    <submittedName>
        <fullName evidence="3">Uncharacterized protein</fullName>
    </submittedName>
</protein>
<evidence type="ECO:0000256" key="1">
    <source>
        <dbReference type="SAM" id="MobiDB-lite"/>
    </source>
</evidence>
<keyword evidence="4" id="KW-1185">Reference proteome</keyword>
<evidence type="ECO:0000256" key="2">
    <source>
        <dbReference type="SAM" id="SignalP"/>
    </source>
</evidence>
<evidence type="ECO:0000313" key="3">
    <source>
        <dbReference type="EMBL" id="MFC4158348.1"/>
    </source>
</evidence>